<dbReference type="InterPro" id="IPR041694">
    <property type="entry name" value="ADH_N_2"/>
</dbReference>
<dbReference type="Proteomes" id="UP000199377">
    <property type="component" value="Unassembled WGS sequence"/>
</dbReference>
<dbReference type="CDD" id="cd05288">
    <property type="entry name" value="PGDH"/>
    <property type="match status" value="1"/>
</dbReference>
<dbReference type="InterPro" id="IPR045010">
    <property type="entry name" value="MDR_fam"/>
</dbReference>
<dbReference type="STRING" id="1114924.SAMN05216258_103450"/>
<evidence type="ECO:0000313" key="3">
    <source>
        <dbReference type="EMBL" id="SFH99719.1"/>
    </source>
</evidence>
<dbReference type="SMART" id="SM00829">
    <property type="entry name" value="PKS_ER"/>
    <property type="match status" value="1"/>
</dbReference>
<dbReference type="SUPFAM" id="SSF50129">
    <property type="entry name" value="GroES-like"/>
    <property type="match status" value="2"/>
</dbReference>
<evidence type="ECO:0000313" key="4">
    <source>
        <dbReference type="Proteomes" id="UP000199377"/>
    </source>
</evidence>
<keyword evidence="4" id="KW-1185">Reference proteome</keyword>
<evidence type="ECO:0000256" key="1">
    <source>
        <dbReference type="ARBA" id="ARBA00023002"/>
    </source>
</evidence>
<dbReference type="Gene3D" id="3.90.180.10">
    <property type="entry name" value="Medium-chain alcohol dehydrogenases, catalytic domain"/>
    <property type="match status" value="1"/>
</dbReference>
<dbReference type="FunFam" id="3.40.50.720:FF:000121">
    <property type="entry name" value="Prostaglandin reductase 2"/>
    <property type="match status" value="1"/>
</dbReference>
<dbReference type="PANTHER" id="PTHR43205">
    <property type="entry name" value="PROSTAGLANDIN REDUCTASE"/>
    <property type="match status" value="1"/>
</dbReference>
<keyword evidence="1" id="KW-0560">Oxidoreductase</keyword>
<dbReference type="Pfam" id="PF00107">
    <property type="entry name" value="ADH_zinc_N"/>
    <property type="match status" value="1"/>
</dbReference>
<dbReference type="SUPFAM" id="SSF51735">
    <property type="entry name" value="NAD(P)-binding Rossmann-fold domains"/>
    <property type="match status" value="1"/>
</dbReference>
<proteinExistence type="predicted"/>
<dbReference type="InterPro" id="IPR020843">
    <property type="entry name" value="ER"/>
</dbReference>
<dbReference type="RefSeq" id="WP_092859216.1">
    <property type="nucleotide sequence ID" value="NZ_FOQH01000003.1"/>
</dbReference>
<dbReference type="InterPro" id="IPR013149">
    <property type="entry name" value="ADH-like_C"/>
</dbReference>
<sequence length="343" mass="36398">MSMQRIALASRPKGWPTADNFRLEQGEIPSPGPGRFVARTIWLSLDPYMRGRMDDGPSYAKPVEIGGTMEGGTVSEVVESNHPDYKPGDIVVGRMGWATHGVSDGEGMRKVDPSIAPISTALGVLGMPGQTAYVGLNRILEGKSGETICVSAASGAVGAVVTQLAKIKGMTVVGVAGGADKCAYVVEELGADACIDHRSVEDGKQMAEKMAQAAPGGFDCYFENVAGKTLLGVLPNMKPFGRIAICGMISLYSGNTMGDQNQLPLLWRTLLVKKLRAQGFIVSDHMDLMKPFLAEVGPLVKSGRVKFRETVTDGLENAPEAFLGLLRGENFGKQLVRVGADPS</sequence>
<reference evidence="3 4" key="1">
    <citation type="submission" date="2016-10" db="EMBL/GenBank/DDBJ databases">
        <authorList>
            <person name="de Groot N.N."/>
        </authorList>
    </citation>
    <scope>NUCLEOTIDE SEQUENCE [LARGE SCALE GENOMIC DNA]</scope>
    <source>
        <strain evidence="3 4">CGMCC 1.11030</strain>
    </source>
</reference>
<dbReference type="Gene3D" id="3.40.50.720">
    <property type="entry name" value="NAD(P)-binding Rossmann-like Domain"/>
    <property type="match status" value="1"/>
</dbReference>
<gene>
    <name evidence="3" type="ORF">SAMN05216258_103450</name>
</gene>
<dbReference type="PANTHER" id="PTHR43205:SF7">
    <property type="entry name" value="PROSTAGLANDIN REDUCTASE 1"/>
    <property type="match status" value="1"/>
</dbReference>
<protein>
    <recommendedName>
        <fullName evidence="2">Enoyl reductase (ER) domain-containing protein</fullName>
    </recommendedName>
</protein>
<dbReference type="InterPro" id="IPR011032">
    <property type="entry name" value="GroES-like_sf"/>
</dbReference>
<dbReference type="OrthoDB" id="9805663at2"/>
<feature type="domain" description="Enoyl reductase (ER)" evidence="2">
    <location>
        <begin position="17"/>
        <end position="336"/>
    </location>
</feature>
<organism evidence="3 4">
    <name type="scientific">Albimonas pacifica</name>
    <dbReference type="NCBI Taxonomy" id="1114924"/>
    <lineage>
        <taxon>Bacteria</taxon>
        <taxon>Pseudomonadati</taxon>
        <taxon>Pseudomonadota</taxon>
        <taxon>Alphaproteobacteria</taxon>
        <taxon>Rhodobacterales</taxon>
        <taxon>Paracoccaceae</taxon>
        <taxon>Albimonas</taxon>
    </lineage>
</organism>
<dbReference type="GO" id="GO:0016628">
    <property type="term" value="F:oxidoreductase activity, acting on the CH-CH group of donors, NAD or NADP as acceptor"/>
    <property type="evidence" value="ECO:0007669"/>
    <property type="project" value="InterPro"/>
</dbReference>
<name>A0A1I3EL69_9RHOB</name>
<accession>A0A1I3EL69</accession>
<dbReference type="Pfam" id="PF16884">
    <property type="entry name" value="ADH_N_2"/>
    <property type="match status" value="1"/>
</dbReference>
<dbReference type="EMBL" id="FOQH01000003">
    <property type="protein sequence ID" value="SFH99719.1"/>
    <property type="molecule type" value="Genomic_DNA"/>
</dbReference>
<dbReference type="InterPro" id="IPR036291">
    <property type="entry name" value="NAD(P)-bd_dom_sf"/>
</dbReference>
<dbReference type="AlphaFoldDB" id="A0A1I3EL69"/>
<evidence type="ECO:0000259" key="2">
    <source>
        <dbReference type="SMART" id="SM00829"/>
    </source>
</evidence>